<gene>
    <name evidence="2" type="ORF">FHX37_4244</name>
</gene>
<evidence type="ECO:0000313" key="2">
    <source>
        <dbReference type="EMBL" id="TQN27523.1"/>
    </source>
</evidence>
<proteinExistence type="predicted"/>
<dbReference type="AlphaFoldDB" id="A0A543N6S5"/>
<protein>
    <submittedName>
        <fullName evidence="2">Uncharacterized protein</fullName>
    </submittedName>
</protein>
<dbReference type="EMBL" id="VFQC01000003">
    <property type="protein sequence ID" value="TQN27523.1"/>
    <property type="molecule type" value="Genomic_DNA"/>
</dbReference>
<dbReference type="Proteomes" id="UP000317422">
    <property type="component" value="Unassembled WGS sequence"/>
</dbReference>
<evidence type="ECO:0000313" key="3">
    <source>
        <dbReference type="Proteomes" id="UP000317422"/>
    </source>
</evidence>
<keyword evidence="3" id="KW-1185">Reference proteome</keyword>
<sequence>MYSTMRDVSVDTAVALGKATSLKVRSQVLIGWGERWFPGSAPSHLRGERARQPRNPDTGQELVTVSFTAAGRADRSNPLLAHLRHYRPDLLH</sequence>
<feature type="region of interest" description="Disordered" evidence="1">
    <location>
        <begin position="40"/>
        <end position="61"/>
    </location>
</feature>
<accession>A0A543N6S5</accession>
<name>A0A543N6S5_9ACTN</name>
<comment type="caution">
    <text evidence="2">The sequence shown here is derived from an EMBL/GenBank/DDBJ whole genome shotgun (WGS) entry which is preliminary data.</text>
</comment>
<reference evidence="2 3" key="1">
    <citation type="submission" date="2019-06" db="EMBL/GenBank/DDBJ databases">
        <title>Sequencing the genomes of 1000 actinobacteria strains.</title>
        <authorList>
            <person name="Klenk H.-P."/>
        </authorList>
    </citation>
    <scope>NUCLEOTIDE SEQUENCE [LARGE SCALE GENOMIC DNA]</scope>
    <source>
        <strain evidence="2 3">DSM 45015</strain>
    </source>
</reference>
<organism evidence="2 3">
    <name type="scientific">Haloactinospora alba</name>
    <dbReference type="NCBI Taxonomy" id="405555"/>
    <lineage>
        <taxon>Bacteria</taxon>
        <taxon>Bacillati</taxon>
        <taxon>Actinomycetota</taxon>
        <taxon>Actinomycetes</taxon>
        <taxon>Streptosporangiales</taxon>
        <taxon>Nocardiopsidaceae</taxon>
        <taxon>Haloactinospora</taxon>
    </lineage>
</organism>
<evidence type="ECO:0000256" key="1">
    <source>
        <dbReference type="SAM" id="MobiDB-lite"/>
    </source>
</evidence>